<gene>
    <name evidence="2" type="ORF">BaRGS_00036198</name>
</gene>
<evidence type="ECO:0000313" key="2">
    <source>
        <dbReference type="EMBL" id="KAK7469771.1"/>
    </source>
</evidence>
<dbReference type="Proteomes" id="UP001519460">
    <property type="component" value="Unassembled WGS sequence"/>
</dbReference>
<reference evidence="2 3" key="1">
    <citation type="journal article" date="2023" name="Sci. Data">
        <title>Genome assembly of the Korean intertidal mud-creeper Batillaria attramentaria.</title>
        <authorList>
            <person name="Patra A.K."/>
            <person name="Ho P.T."/>
            <person name="Jun S."/>
            <person name="Lee S.J."/>
            <person name="Kim Y."/>
            <person name="Won Y.J."/>
        </authorList>
    </citation>
    <scope>NUCLEOTIDE SEQUENCE [LARGE SCALE GENOMIC DNA]</scope>
    <source>
        <strain evidence="2">Wonlab-2016</strain>
    </source>
</reference>
<evidence type="ECO:0000256" key="1">
    <source>
        <dbReference type="SAM" id="MobiDB-lite"/>
    </source>
</evidence>
<evidence type="ECO:0000313" key="3">
    <source>
        <dbReference type="Proteomes" id="UP001519460"/>
    </source>
</evidence>
<proteinExistence type="predicted"/>
<feature type="compositionally biased region" description="Basic and acidic residues" evidence="1">
    <location>
        <begin position="112"/>
        <end position="126"/>
    </location>
</feature>
<accession>A0ABD0JCB1</accession>
<sequence length="148" mass="16579">MSVEGKASQQLEDESNNGICASFCFTLSPDTMRKSAWKIPYVGGRYSLLSFCGPNTYDAETGLPDLEQRLEERVTLHVDDGKPRDDVDDSVRVGVTDDETVFGPESDNGTGETDKDRENDESDHYHLLYPTADDDLDEYEGDYDYGED</sequence>
<dbReference type="AlphaFoldDB" id="A0ABD0JCB1"/>
<keyword evidence="3" id="KW-1185">Reference proteome</keyword>
<dbReference type="EMBL" id="JACVVK020000504">
    <property type="protein sequence ID" value="KAK7469771.1"/>
    <property type="molecule type" value="Genomic_DNA"/>
</dbReference>
<feature type="compositionally biased region" description="Basic and acidic residues" evidence="1">
    <location>
        <begin position="75"/>
        <end position="91"/>
    </location>
</feature>
<organism evidence="2 3">
    <name type="scientific">Batillaria attramentaria</name>
    <dbReference type="NCBI Taxonomy" id="370345"/>
    <lineage>
        <taxon>Eukaryota</taxon>
        <taxon>Metazoa</taxon>
        <taxon>Spiralia</taxon>
        <taxon>Lophotrochozoa</taxon>
        <taxon>Mollusca</taxon>
        <taxon>Gastropoda</taxon>
        <taxon>Caenogastropoda</taxon>
        <taxon>Sorbeoconcha</taxon>
        <taxon>Cerithioidea</taxon>
        <taxon>Batillariidae</taxon>
        <taxon>Batillaria</taxon>
    </lineage>
</organism>
<comment type="caution">
    <text evidence="2">The sequence shown here is derived from an EMBL/GenBank/DDBJ whole genome shotgun (WGS) entry which is preliminary data.</text>
</comment>
<protein>
    <submittedName>
        <fullName evidence="2">Uncharacterized protein</fullName>
    </submittedName>
</protein>
<name>A0ABD0JCB1_9CAEN</name>
<feature type="compositionally biased region" description="Acidic residues" evidence="1">
    <location>
        <begin position="132"/>
        <end position="148"/>
    </location>
</feature>
<feature type="region of interest" description="Disordered" evidence="1">
    <location>
        <begin position="75"/>
        <end position="148"/>
    </location>
</feature>